<gene>
    <name evidence="5" type="ORF">FPZ12_033115</name>
</gene>
<dbReference type="SUPFAM" id="SSF64288">
    <property type="entry name" value="Chorismate lyase-like"/>
    <property type="match status" value="1"/>
</dbReference>
<organism evidence="5 6">
    <name type="scientific">Amycolatopsis acidicola</name>
    <dbReference type="NCBI Taxonomy" id="2596893"/>
    <lineage>
        <taxon>Bacteria</taxon>
        <taxon>Bacillati</taxon>
        <taxon>Actinomycetota</taxon>
        <taxon>Actinomycetes</taxon>
        <taxon>Pseudonocardiales</taxon>
        <taxon>Pseudonocardiaceae</taxon>
        <taxon>Amycolatopsis</taxon>
    </lineage>
</organism>
<dbReference type="PROSITE" id="PS50949">
    <property type="entry name" value="HTH_GNTR"/>
    <property type="match status" value="1"/>
</dbReference>
<dbReference type="AlphaFoldDB" id="A0A5N0UVJ6"/>
<dbReference type="InterPro" id="IPR011663">
    <property type="entry name" value="UTRA"/>
</dbReference>
<dbReference type="Pfam" id="PF00392">
    <property type="entry name" value="GntR"/>
    <property type="match status" value="1"/>
</dbReference>
<accession>A0A5N0UVJ6</accession>
<protein>
    <submittedName>
        <fullName evidence="5">GntR family transcriptional regulator</fullName>
    </submittedName>
</protein>
<feature type="domain" description="HTH gntR-type" evidence="4">
    <location>
        <begin position="1"/>
        <end position="64"/>
    </location>
</feature>
<name>A0A5N0UVJ6_9PSEU</name>
<dbReference type="PRINTS" id="PR00035">
    <property type="entry name" value="HTHGNTR"/>
</dbReference>
<dbReference type="PANTHER" id="PTHR44846:SF1">
    <property type="entry name" value="MANNOSYL-D-GLYCERATE TRANSPORT_METABOLISM SYSTEM REPRESSOR MNGR-RELATED"/>
    <property type="match status" value="1"/>
</dbReference>
<dbReference type="InterPro" id="IPR036390">
    <property type="entry name" value="WH_DNA-bd_sf"/>
</dbReference>
<keyword evidence="6" id="KW-1185">Reference proteome</keyword>
<proteinExistence type="predicted"/>
<dbReference type="Gene3D" id="1.10.10.10">
    <property type="entry name" value="Winged helix-like DNA-binding domain superfamily/Winged helix DNA-binding domain"/>
    <property type="match status" value="1"/>
</dbReference>
<evidence type="ECO:0000313" key="5">
    <source>
        <dbReference type="EMBL" id="KAA9154000.1"/>
    </source>
</evidence>
<keyword evidence="1" id="KW-0805">Transcription regulation</keyword>
<dbReference type="InterPro" id="IPR028978">
    <property type="entry name" value="Chorismate_lyase_/UTRA_dom_sf"/>
</dbReference>
<dbReference type="PANTHER" id="PTHR44846">
    <property type="entry name" value="MANNOSYL-D-GLYCERATE TRANSPORT/METABOLISM SYSTEM REPRESSOR MNGR-RELATED"/>
    <property type="match status" value="1"/>
</dbReference>
<keyword evidence="2" id="KW-0238">DNA-binding</keyword>
<dbReference type="SMART" id="SM00345">
    <property type="entry name" value="HTH_GNTR"/>
    <property type="match status" value="1"/>
</dbReference>
<dbReference type="InterPro" id="IPR000524">
    <property type="entry name" value="Tscrpt_reg_HTH_GntR"/>
</dbReference>
<dbReference type="GO" id="GO:0045892">
    <property type="term" value="P:negative regulation of DNA-templated transcription"/>
    <property type="evidence" value="ECO:0007669"/>
    <property type="project" value="TreeGrafter"/>
</dbReference>
<evidence type="ECO:0000259" key="4">
    <source>
        <dbReference type="PROSITE" id="PS50949"/>
    </source>
</evidence>
<dbReference type="SUPFAM" id="SSF46785">
    <property type="entry name" value="Winged helix' DNA-binding domain"/>
    <property type="match status" value="1"/>
</dbReference>
<dbReference type="InterPro" id="IPR050679">
    <property type="entry name" value="Bact_HTH_transcr_reg"/>
</dbReference>
<dbReference type="GO" id="GO:0003700">
    <property type="term" value="F:DNA-binding transcription factor activity"/>
    <property type="evidence" value="ECO:0007669"/>
    <property type="project" value="InterPro"/>
</dbReference>
<evidence type="ECO:0000256" key="2">
    <source>
        <dbReference type="ARBA" id="ARBA00023125"/>
    </source>
</evidence>
<dbReference type="InterPro" id="IPR036388">
    <property type="entry name" value="WH-like_DNA-bd_sf"/>
</dbReference>
<comment type="caution">
    <text evidence="5">The sequence shown here is derived from an EMBL/GenBank/DDBJ whole genome shotgun (WGS) entry which is preliminary data.</text>
</comment>
<reference evidence="5" key="1">
    <citation type="submission" date="2019-09" db="EMBL/GenBank/DDBJ databases">
        <authorList>
            <person name="Teo W.F.A."/>
            <person name="Duangmal K."/>
        </authorList>
    </citation>
    <scope>NUCLEOTIDE SEQUENCE [LARGE SCALE GENOMIC DNA]</scope>
    <source>
        <strain evidence="5">K81G1</strain>
    </source>
</reference>
<evidence type="ECO:0000256" key="3">
    <source>
        <dbReference type="ARBA" id="ARBA00023163"/>
    </source>
</evidence>
<dbReference type="GO" id="GO:0003677">
    <property type="term" value="F:DNA binding"/>
    <property type="evidence" value="ECO:0007669"/>
    <property type="project" value="UniProtKB-KW"/>
</dbReference>
<dbReference type="OrthoDB" id="7363114at2"/>
<dbReference type="SMART" id="SM00866">
    <property type="entry name" value="UTRA"/>
    <property type="match status" value="1"/>
</dbReference>
<dbReference type="Proteomes" id="UP000319769">
    <property type="component" value="Unassembled WGS sequence"/>
</dbReference>
<keyword evidence="3" id="KW-0804">Transcription</keyword>
<evidence type="ECO:0000256" key="1">
    <source>
        <dbReference type="ARBA" id="ARBA00023015"/>
    </source>
</evidence>
<dbReference type="Pfam" id="PF07702">
    <property type="entry name" value="UTRA"/>
    <property type="match status" value="1"/>
</dbReference>
<dbReference type="Gene3D" id="3.40.1410.10">
    <property type="entry name" value="Chorismate lyase-like"/>
    <property type="match status" value="1"/>
</dbReference>
<sequence length="229" mass="24831">MIYDDIVGQIRSGALAPNAQLPGEHDLARQYGVSRMTVRQALDVLGSDEFVVRKQGSGTFVSDLARRGRRFNRLRSFAAELAGAEEKVGSRVIRSEVAEAPADVAERLGVAEGDPINRLTRVRTVGEKPAALQDAWIPYAVAPGLVREPLVEGSLYRTLTERYGVELQYADQALTAAILDAEQAKLLESEAGSPVLAGERLTHSASGVVEFTYGWTLPGFPLLLRIDAE</sequence>
<dbReference type="EMBL" id="VMNW02000070">
    <property type="protein sequence ID" value="KAA9154000.1"/>
    <property type="molecule type" value="Genomic_DNA"/>
</dbReference>
<evidence type="ECO:0000313" key="6">
    <source>
        <dbReference type="Proteomes" id="UP000319769"/>
    </source>
</evidence>
<dbReference type="CDD" id="cd07377">
    <property type="entry name" value="WHTH_GntR"/>
    <property type="match status" value="1"/>
</dbReference>